<name>A0ABP7TNK6_9ACTN</name>
<feature type="domain" description="Pyrrolo-quinoline quinone repeat" evidence="1">
    <location>
        <begin position="176"/>
        <end position="435"/>
    </location>
</feature>
<dbReference type="Proteomes" id="UP001500456">
    <property type="component" value="Unassembled WGS sequence"/>
</dbReference>
<proteinExistence type="predicted"/>
<reference evidence="3" key="1">
    <citation type="journal article" date="2019" name="Int. J. Syst. Evol. Microbiol.">
        <title>The Global Catalogue of Microorganisms (GCM) 10K type strain sequencing project: providing services to taxonomists for standard genome sequencing and annotation.</title>
        <authorList>
            <consortium name="The Broad Institute Genomics Platform"/>
            <consortium name="The Broad Institute Genome Sequencing Center for Infectious Disease"/>
            <person name="Wu L."/>
            <person name="Ma J."/>
        </authorList>
    </citation>
    <scope>NUCLEOTIDE SEQUENCE [LARGE SCALE GENOMIC DNA]</scope>
    <source>
        <strain evidence="3">JCM 16924</strain>
    </source>
</reference>
<accession>A0ABP7TNK6</accession>
<dbReference type="SUPFAM" id="SSF50998">
    <property type="entry name" value="Quinoprotein alcohol dehydrogenase-like"/>
    <property type="match status" value="1"/>
</dbReference>
<dbReference type="Gene3D" id="2.130.10.10">
    <property type="entry name" value="YVTN repeat-like/Quinoprotein amine dehydrogenase"/>
    <property type="match status" value="1"/>
</dbReference>
<comment type="caution">
    <text evidence="2">The sequence shown here is derived from an EMBL/GenBank/DDBJ whole genome shotgun (WGS) entry which is preliminary data.</text>
</comment>
<dbReference type="InterPro" id="IPR015943">
    <property type="entry name" value="WD40/YVTN_repeat-like_dom_sf"/>
</dbReference>
<protein>
    <submittedName>
        <fullName evidence="2">PQQ-binding-like beta-propeller repeat protein</fullName>
    </submittedName>
</protein>
<evidence type="ECO:0000259" key="1">
    <source>
        <dbReference type="Pfam" id="PF13360"/>
    </source>
</evidence>
<dbReference type="InterPro" id="IPR011047">
    <property type="entry name" value="Quinoprotein_ADH-like_sf"/>
</dbReference>
<dbReference type="Pfam" id="PF13360">
    <property type="entry name" value="PQQ_2"/>
    <property type="match status" value="1"/>
</dbReference>
<organism evidence="2 3">
    <name type="scientific">Streptomyces plumbiresistens</name>
    <dbReference type="NCBI Taxonomy" id="511811"/>
    <lineage>
        <taxon>Bacteria</taxon>
        <taxon>Bacillati</taxon>
        <taxon>Actinomycetota</taxon>
        <taxon>Actinomycetes</taxon>
        <taxon>Kitasatosporales</taxon>
        <taxon>Streptomycetaceae</taxon>
        <taxon>Streptomyces</taxon>
    </lineage>
</organism>
<gene>
    <name evidence="2" type="ORF">GCM10022232_88490</name>
</gene>
<sequence length="492" mass="52038">MSFGPPPSVFTESTLAAEKRRKRRRMLVLGATTTALAVLLAGIWALSYDNTDTPSGRSPAAASQAPDDIRETIERRPATPEAVSAVARRAEGVKAGQNIAATGTWATAKTFAKTLGNSITGYRISTDRQAWKLAFPGSVCAATPHVTVDGRTAVAFSSEPTRTDPSGGTVSGPCDRIAMFDIDTGKRLWHVELPEKRLVPARVTMTRGKVIAAWEDGSAAYAMAGGKLLWSHTPGPACGDSGYAGGEALVRVVKCGDADNRRFRVEGTNPETGKPLWTYTATPGVQNVRLVSSSPVVIAVAAGDLVITDLISLSDQGKFRATISVPVQTYVTKCGDGIDVTGPIETCEAVVVDERQLYVATQARDTGTVSAHGQVANEIVAFDLATGKSLRKFDAKIGRPMYPVRMSGDLLIAARESSSPHTPSAAVSIDPSSGRETLLLLYGTVGMLPFEYLDVRYEHGRSFFAATSLAGPVSKDDEGEGLWLADGFETGG</sequence>
<dbReference type="EMBL" id="BAAAZX010000045">
    <property type="protein sequence ID" value="GAA4028943.1"/>
    <property type="molecule type" value="Genomic_DNA"/>
</dbReference>
<evidence type="ECO:0000313" key="3">
    <source>
        <dbReference type="Proteomes" id="UP001500456"/>
    </source>
</evidence>
<evidence type="ECO:0000313" key="2">
    <source>
        <dbReference type="EMBL" id="GAA4028943.1"/>
    </source>
</evidence>
<dbReference type="RefSeq" id="WP_345571297.1">
    <property type="nucleotide sequence ID" value="NZ_BAAAZX010000045.1"/>
</dbReference>
<dbReference type="InterPro" id="IPR002372">
    <property type="entry name" value="PQQ_rpt_dom"/>
</dbReference>
<keyword evidence="3" id="KW-1185">Reference proteome</keyword>